<dbReference type="InterPro" id="IPR050194">
    <property type="entry name" value="Glycosyltransferase_grp1"/>
</dbReference>
<name>A0A532V4C8_UNCT6</name>
<keyword evidence="1" id="KW-1133">Transmembrane helix</keyword>
<dbReference type="AlphaFoldDB" id="A0A532V4C8"/>
<feature type="domain" description="Glycosyl transferase family 1" evidence="2">
    <location>
        <begin position="207"/>
        <end position="371"/>
    </location>
</feature>
<dbReference type="GO" id="GO:0016758">
    <property type="term" value="F:hexosyltransferase activity"/>
    <property type="evidence" value="ECO:0007669"/>
    <property type="project" value="TreeGrafter"/>
</dbReference>
<feature type="transmembrane region" description="Helical" evidence="1">
    <location>
        <begin position="105"/>
        <end position="122"/>
    </location>
</feature>
<keyword evidence="1" id="KW-0472">Membrane</keyword>
<dbReference type="PANTHER" id="PTHR45947:SF3">
    <property type="entry name" value="SULFOQUINOVOSYL TRANSFERASE SQD2"/>
    <property type="match status" value="1"/>
</dbReference>
<evidence type="ECO:0000259" key="2">
    <source>
        <dbReference type="Pfam" id="PF00534"/>
    </source>
</evidence>
<dbReference type="SUPFAM" id="SSF53756">
    <property type="entry name" value="UDP-Glycosyltransferase/glycogen phosphorylase"/>
    <property type="match status" value="1"/>
</dbReference>
<comment type="caution">
    <text evidence="3">The sequence shown here is derived from an EMBL/GenBank/DDBJ whole genome shotgun (WGS) entry which is preliminary data.</text>
</comment>
<accession>A0A532V4C8</accession>
<dbReference type="EMBL" id="NJBO01000011">
    <property type="protein sequence ID" value="TKJ42060.1"/>
    <property type="molecule type" value="Genomic_DNA"/>
</dbReference>
<feature type="transmembrane region" description="Helical" evidence="1">
    <location>
        <begin position="152"/>
        <end position="173"/>
    </location>
</feature>
<dbReference type="Proteomes" id="UP000317778">
    <property type="component" value="Unassembled WGS sequence"/>
</dbReference>
<evidence type="ECO:0000313" key="3">
    <source>
        <dbReference type="EMBL" id="TKJ42060.1"/>
    </source>
</evidence>
<dbReference type="Pfam" id="PF00534">
    <property type="entry name" value="Glycos_transf_1"/>
    <property type="match status" value="1"/>
</dbReference>
<evidence type="ECO:0000256" key="1">
    <source>
        <dbReference type="SAM" id="Phobius"/>
    </source>
</evidence>
<reference evidence="3 4" key="1">
    <citation type="submission" date="2017-06" db="EMBL/GenBank/DDBJ databases">
        <title>Novel microbial phyla capable of carbon fixation and sulfur reduction in deep-sea sediments.</title>
        <authorList>
            <person name="Huang J."/>
            <person name="Baker B."/>
            <person name="Wang Y."/>
        </authorList>
    </citation>
    <scope>NUCLEOTIDE SEQUENCE [LARGE SCALE GENOMIC DNA]</scope>
    <source>
        <strain evidence="3">B3_TA06</strain>
    </source>
</reference>
<dbReference type="Gene3D" id="3.40.50.2000">
    <property type="entry name" value="Glycogen Phosphorylase B"/>
    <property type="match status" value="2"/>
</dbReference>
<proteinExistence type="predicted"/>
<protein>
    <recommendedName>
        <fullName evidence="2">Glycosyl transferase family 1 domain-containing protein</fullName>
    </recommendedName>
</protein>
<sequence length="411" mass="46291">MVKPLRLGVFLDHSHLSDGRFTVTQDEALKFIEGLNLAESITQAVSIIPVEKLDPEKYNIVLEQRGVTVIPLPSWRNAAENVLSLFCDFRSHFAKACLFVENCDVIWLRIPSMIGLFFWWVARKKRKPLILHVVSNLLLASKRSKYKGIVKVLAHLFFLIYHLAVKIMTRYGLVLTAGEELKRLYSNPLHPAFSIDDILIKEKDLQSVKKKSGQAKEILFVGRFAYGKGIDILIDAVGNLKSEFPEIRLTMAGDGILLEEMRQRVATQGLNKHVKILGFVSASGPLQELYKKTDIAVLPSDSYPEGFPRVILELWSAGLPLIATRLAGIPYRVKDGVNGLLVTPGNLKELTDAIRKLIVDSDLRHRLAEGGSRTVKKLTFEHQTDIIRKLVKRYFPELYTRVEANGDAALD</sequence>
<evidence type="ECO:0000313" key="4">
    <source>
        <dbReference type="Proteomes" id="UP000317778"/>
    </source>
</evidence>
<dbReference type="PANTHER" id="PTHR45947">
    <property type="entry name" value="SULFOQUINOVOSYL TRANSFERASE SQD2"/>
    <property type="match status" value="1"/>
</dbReference>
<gene>
    <name evidence="3" type="ORF">CEE36_07505</name>
</gene>
<organism evidence="3 4">
    <name type="scientific">candidate division TA06 bacterium B3_TA06</name>
    <dbReference type="NCBI Taxonomy" id="2012487"/>
    <lineage>
        <taxon>Bacteria</taxon>
        <taxon>Bacteria division TA06</taxon>
    </lineage>
</organism>
<dbReference type="InterPro" id="IPR001296">
    <property type="entry name" value="Glyco_trans_1"/>
</dbReference>
<keyword evidence="1" id="KW-0812">Transmembrane</keyword>